<proteinExistence type="predicted"/>
<dbReference type="InterPro" id="IPR047729">
    <property type="entry name" value="Sce7726-like"/>
</dbReference>
<comment type="caution">
    <text evidence="1">The sequence shown here is derived from an EMBL/GenBank/DDBJ whole genome shotgun (WGS) entry which is preliminary data.</text>
</comment>
<evidence type="ECO:0008006" key="3">
    <source>
        <dbReference type="Google" id="ProtNLM"/>
    </source>
</evidence>
<dbReference type="EMBL" id="MSKX01000002">
    <property type="protein sequence ID" value="OLO86355.1"/>
    <property type="molecule type" value="Genomic_DNA"/>
</dbReference>
<dbReference type="Proteomes" id="UP000186781">
    <property type="component" value="Unassembled WGS sequence"/>
</dbReference>
<evidence type="ECO:0000313" key="2">
    <source>
        <dbReference type="Proteomes" id="UP000186781"/>
    </source>
</evidence>
<dbReference type="NCBIfam" id="NF033832">
    <property type="entry name" value="sce7726_fam"/>
    <property type="match status" value="1"/>
</dbReference>
<protein>
    <recommendedName>
        <fullName evidence="3">Sce7726 family protein</fullName>
    </recommendedName>
</protein>
<reference evidence="1 2" key="1">
    <citation type="submission" date="2016-12" db="EMBL/GenBank/DDBJ databases">
        <title>Genomic comparison of strains in the 'Actinomyces naeslundii' group.</title>
        <authorList>
            <person name="Mughal S.R."/>
            <person name="Do T."/>
            <person name="Gilbert S.C."/>
            <person name="Witherden E.A."/>
            <person name="Didelot X."/>
            <person name="Beighton D."/>
        </authorList>
    </citation>
    <scope>NUCLEOTIDE SEQUENCE [LARGE SCALE GENOMIC DNA]</scope>
    <source>
        <strain evidence="1 2">WE6B-3</strain>
    </source>
</reference>
<sequence>MPGLTLDKSEASALSRLFSAAILRDFSKYGRSPLFARLVNHTRLNVYVPPEATVGAALDQAFELLSESRFRSDYVYRSAITDNILLRRGLSAATLLNEVRAGSCKADVVVLNETSTAYEIKSERDSLVRLKNQLENYRQVFAEVNVVVSESHLSEVLQIAAEDVGIITLSGQLRLQTIRLPQNCPERINPTMILDILRLDEATAILSHLGQEVPNVPNTKIRSKLRQVFAKLEPAAVHNEMVKTLKNSRSQVSLASFVSSIPVSVRAALLAANPTPKHRTRIKTAVDTPLIKALSWM</sequence>
<accession>A0ABX3F6M7</accession>
<organism evidence="1 2">
    <name type="scientific">Actinomyces naeslundii</name>
    <dbReference type="NCBI Taxonomy" id="1655"/>
    <lineage>
        <taxon>Bacteria</taxon>
        <taxon>Bacillati</taxon>
        <taxon>Actinomycetota</taxon>
        <taxon>Actinomycetes</taxon>
        <taxon>Actinomycetales</taxon>
        <taxon>Actinomycetaceae</taxon>
        <taxon>Actinomyces</taxon>
    </lineage>
</organism>
<name>A0ABX3F6M7_ACTNA</name>
<evidence type="ECO:0000313" key="1">
    <source>
        <dbReference type="EMBL" id="OLO86355.1"/>
    </source>
</evidence>
<gene>
    <name evidence="1" type="ORF">BKH13_00445</name>
</gene>
<keyword evidence="2" id="KW-1185">Reference proteome</keyword>